<accession>A0A1G9FDX4</accession>
<dbReference type="OrthoDB" id="7781539at2"/>
<organism evidence="1 2">
    <name type="scientific">Paracoccus chinensis</name>
    <dbReference type="NCBI Taxonomy" id="525640"/>
    <lineage>
        <taxon>Bacteria</taxon>
        <taxon>Pseudomonadati</taxon>
        <taxon>Pseudomonadota</taxon>
        <taxon>Alphaproteobacteria</taxon>
        <taxon>Rhodobacterales</taxon>
        <taxon>Paracoccaceae</taxon>
        <taxon>Paracoccus</taxon>
    </lineage>
</organism>
<evidence type="ECO:0000313" key="1">
    <source>
        <dbReference type="EMBL" id="SDK86423.1"/>
    </source>
</evidence>
<keyword evidence="2" id="KW-1185">Reference proteome</keyword>
<reference evidence="2" key="1">
    <citation type="submission" date="2016-10" db="EMBL/GenBank/DDBJ databases">
        <authorList>
            <person name="Varghese N."/>
            <person name="Submissions S."/>
        </authorList>
    </citation>
    <scope>NUCLEOTIDE SEQUENCE [LARGE SCALE GENOMIC DNA]</scope>
    <source>
        <strain evidence="2">CGMCC 1.7655</strain>
    </source>
</reference>
<dbReference type="AlphaFoldDB" id="A0A1G9FDX4"/>
<dbReference type="EMBL" id="FNGE01000003">
    <property type="protein sequence ID" value="SDK86423.1"/>
    <property type="molecule type" value="Genomic_DNA"/>
</dbReference>
<name>A0A1G9FDX4_9RHOB</name>
<proteinExistence type="predicted"/>
<evidence type="ECO:0000313" key="2">
    <source>
        <dbReference type="Proteomes" id="UP000199555"/>
    </source>
</evidence>
<gene>
    <name evidence="1" type="ORF">SAMN04487971_103335</name>
</gene>
<dbReference type="Proteomes" id="UP000199555">
    <property type="component" value="Unassembled WGS sequence"/>
</dbReference>
<sequence length="82" mass="8892">MSLEERIIALEHELNDTRRAAVVLMLGIVDTIARSPKGREDMAQGFGGAAAEAAEVDPVMARLALLMSGVIWERANQAEDNE</sequence>
<protein>
    <submittedName>
        <fullName evidence="1">Uncharacterized protein</fullName>
    </submittedName>
</protein>
<dbReference type="RefSeq" id="WP_090753664.1">
    <property type="nucleotide sequence ID" value="NZ_FNGE01000003.1"/>
</dbReference>